<dbReference type="Proteomes" id="UP000824024">
    <property type="component" value="Unassembled WGS sequence"/>
</dbReference>
<protein>
    <submittedName>
        <fullName evidence="1">Excinuclease ATPase subunit</fullName>
    </submittedName>
</protein>
<evidence type="ECO:0000313" key="1">
    <source>
        <dbReference type="EMBL" id="HIZ08358.1"/>
    </source>
</evidence>
<accession>A0A9D2D4H0</accession>
<reference evidence="1" key="1">
    <citation type="journal article" date="2021" name="PeerJ">
        <title>Extensive microbial diversity within the chicken gut microbiome revealed by metagenomics and culture.</title>
        <authorList>
            <person name="Gilroy R."/>
            <person name="Ravi A."/>
            <person name="Getino M."/>
            <person name="Pursley I."/>
            <person name="Horton D.L."/>
            <person name="Alikhan N.F."/>
            <person name="Baker D."/>
            <person name="Gharbi K."/>
            <person name="Hall N."/>
            <person name="Watson M."/>
            <person name="Adriaenssens E.M."/>
            <person name="Foster-Nyarko E."/>
            <person name="Jarju S."/>
            <person name="Secka A."/>
            <person name="Antonio M."/>
            <person name="Oren A."/>
            <person name="Chaudhuri R.R."/>
            <person name="La Ragione R."/>
            <person name="Hildebrand F."/>
            <person name="Pallen M.J."/>
        </authorList>
    </citation>
    <scope>NUCLEOTIDE SEQUENCE</scope>
    <source>
        <strain evidence="1">CHK192-9172</strain>
    </source>
</reference>
<sequence length="62" mass="7386">MTWGPLFLYYHCPKCSKKFKYELDMMTEFGDEFGFCPDCKVMGVYEKEGARTLDDAEYYEVE</sequence>
<dbReference type="AlphaFoldDB" id="A0A9D2D4H0"/>
<evidence type="ECO:0000313" key="2">
    <source>
        <dbReference type="Proteomes" id="UP000824024"/>
    </source>
</evidence>
<proteinExistence type="predicted"/>
<comment type="caution">
    <text evidence="1">The sequence shown here is derived from an EMBL/GenBank/DDBJ whole genome shotgun (WGS) entry which is preliminary data.</text>
</comment>
<dbReference type="EMBL" id="DXCH01000284">
    <property type="protein sequence ID" value="HIZ08358.1"/>
    <property type="molecule type" value="Genomic_DNA"/>
</dbReference>
<reference evidence="1" key="2">
    <citation type="submission" date="2021-04" db="EMBL/GenBank/DDBJ databases">
        <authorList>
            <person name="Gilroy R."/>
        </authorList>
    </citation>
    <scope>NUCLEOTIDE SEQUENCE</scope>
    <source>
        <strain evidence="1">CHK192-9172</strain>
    </source>
</reference>
<organism evidence="1 2">
    <name type="scientific">Candidatus Eubacterium avistercoris</name>
    <dbReference type="NCBI Taxonomy" id="2838567"/>
    <lineage>
        <taxon>Bacteria</taxon>
        <taxon>Bacillati</taxon>
        <taxon>Bacillota</taxon>
        <taxon>Clostridia</taxon>
        <taxon>Eubacteriales</taxon>
        <taxon>Eubacteriaceae</taxon>
        <taxon>Eubacterium</taxon>
    </lineage>
</organism>
<gene>
    <name evidence="1" type="ORF">IAA08_10555</name>
</gene>
<name>A0A9D2D4H0_9FIRM</name>